<dbReference type="EMBL" id="LLXI01002060">
    <property type="protein sequence ID" value="PKY56093.1"/>
    <property type="molecule type" value="Genomic_DNA"/>
</dbReference>
<reference evidence="1 2" key="1">
    <citation type="submission" date="2015-10" db="EMBL/GenBank/DDBJ databases">
        <title>Genome analyses suggest a sexual origin of heterokaryosis in a supposedly ancient asexual fungus.</title>
        <authorList>
            <person name="Ropars J."/>
            <person name="Sedzielewska K."/>
            <person name="Noel J."/>
            <person name="Charron P."/>
            <person name="Farinelli L."/>
            <person name="Marton T."/>
            <person name="Kruger M."/>
            <person name="Pelin A."/>
            <person name="Brachmann A."/>
            <person name="Corradi N."/>
        </authorList>
    </citation>
    <scope>NUCLEOTIDE SEQUENCE [LARGE SCALE GENOMIC DNA]</scope>
    <source>
        <strain evidence="1 2">A4</strain>
    </source>
</reference>
<accession>A0A2I1HB35</accession>
<sequence length="168" mass="19568">MNYSSLGVFVEHVKISKSNPNKLKRFVILVIGFQRYVDEITMDEWLKQNSKAISKKEKKIKVYREYGFQTGSLVKVEPSDMLDLAHYRNSAPNSEETKYSGLQLQLLDYGRFLNSVLDVGFNRTLDVSNNKQTNNSDENMNSEQTLQDNLSEKSVMYYFYCKSFIKEN</sequence>
<dbReference type="Proteomes" id="UP000234323">
    <property type="component" value="Unassembled WGS sequence"/>
</dbReference>
<protein>
    <submittedName>
        <fullName evidence="1">Uncharacterized protein</fullName>
    </submittedName>
</protein>
<proteinExistence type="predicted"/>
<evidence type="ECO:0000313" key="2">
    <source>
        <dbReference type="Proteomes" id="UP000234323"/>
    </source>
</evidence>
<organism evidence="1 2">
    <name type="scientific">Rhizophagus irregularis</name>
    <dbReference type="NCBI Taxonomy" id="588596"/>
    <lineage>
        <taxon>Eukaryota</taxon>
        <taxon>Fungi</taxon>
        <taxon>Fungi incertae sedis</taxon>
        <taxon>Mucoromycota</taxon>
        <taxon>Glomeromycotina</taxon>
        <taxon>Glomeromycetes</taxon>
        <taxon>Glomerales</taxon>
        <taxon>Glomeraceae</taxon>
        <taxon>Rhizophagus</taxon>
    </lineage>
</organism>
<name>A0A2I1HB35_9GLOM</name>
<keyword evidence="2" id="KW-1185">Reference proteome</keyword>
<dbReference type="AlphaFoldDB" id="A0A2I1HB35"/>
<evidence type="ECO:0000313" key="1">
    <source>
        <dbReference type="EMBL" id="PKY56093.1"/>
    </source>
</evidence>
<gene>
    <name evidence="1" type="ORF">RhiirA4_476123</name>
</gene>
<comment type="caution">
    <text evidence="1">The sequence shown here is derived from an EMBL/GenBank/DDBJ whole genome shotgun (WGS) entry which is preliminary data.</text>
</comment>